<name>A0A9N9F4F9_9GLOM</name>
<comment type="caution">
    <text evidence="2">The sequence shown here is derived from an EMBL/GenBank/DDBJ whole genome shotgun (WGS) entry which is preliminary data.</text>
</comment>
<keyword evidence="1" id="KW-1133">Transmembrane helix</keyword>
<keyword evidence="3" id="KW-1185">Reference proteome</keyword>
<dbReference type="AlphaFoldDB" id="A0A9N9F4F9"/>
<evidence type="ECO:0000256" key="1">
    <source>
        <dbReference type="SAM" id="Phobius"/>
    </source>
</evidence>
<organism evidence="2 3">
    <name type="scientific">Diversispora eburnea</name>
    <dbReference type="NCBI Taxonomy" id="1213867"/>
    <lineage>
        <taxon>Eukaryota</taxon>
        <taxon>Fungi</taxon>
        <taxon>Fungi incertae sedis</taxon>
        <taxon>Mucoromycota</taxon>
        <taxon>Glomeromycotina</taxon>
        <taxon>Glomeromycetes</taxon>
        <taxon>Diversisporales</taxon>
        <taxon>Diversisporaceae</taxon>
        <taxon>Diversispora</taxon>
    </lineage>
</organism>
<dbReference type="EMBL" id="CAJVPK010000421">
    <property type="protein sequence ID" value="CAG8508224.1"/>
    <property type="molecule type" value="Genomic_DNA"/>
</dbReference>
<keyword evidence="1" id="KW-0812">Transmembrane</keyword>
<sequence>MRLYTKHISYYDIKPIQIKCKSQFKPIPHKAVLSPDATRTLDGTKLGRPSPCPIELIISSNPNSFALKLYGGIAFPLGLLLYFTLCYYGISYSKKNDVKINAAGTTSGIELGDLGDSGGCGGCGGGCGGD</sequence>
<evidence type="ECO:0000313" key="3">
    <source>
        <dbReference type="Proteomes" id="UP000789706"/>
    </source>
</evidence>
<feature type="transmembrane region" description="Helical" evidence="1">
    <location>
        <begin position="69"/>
        <end position="90"/>
    </location>
</feature>
<keyword evidence="1" id="KW-0472">Membrane</keyword>
<dbReference type="Proteomes" id="UP000789706">
    <property type="component" value="Unassembled WGS sequence"/>
</dbReference>
<reference evidence="2" key="1">
    <citation type="submission" date="2021-06" db="EMBL/GenBank/DDBJ databases">
        <authorList>
            <person name="Kallberg Y."/>
            <person name="Tangrot J."/>
            <person name="Rosling A."/>
        </authorList>
    </citation>
    <scope>NUCLEOTIDE SEQUENCE</scope>
    <source>
        <strain evidence="2">AZ414A</strain>
    </source>
</reference>
<proteinExistence type="predicted"/>
<gene>
    <name evidence="2" type="ORF">DEBURN_LOCUS5037</name>
</gene>
<evidence type="ECO:0000313" key="2">
    <source>
        <dbReference type="EMBL" id="CAG8508224.1"/>
    </source>
</evidence>
<accession>A0A9N9F4F9</accession>
<protein>
    <submittedName>
        <fullName evidence="2">3639_t:CDS:1</fullName>
    </submittedName>
</protein>